<dbReference type="PROSITE" id="PS50109">
    <property type="entry name" value="HIS_KIN"/>
    <property type="match status" value="1"/>
</dbReference>
<keyword evidence="4" id="KW-0902">Two-component regulatory system</keyword>
<dbReference type="InterPro" id="IPR011006">
    <property type="entry name" value="CheY-like_superfamily"/>
</dbReference>
<keyword evidence="10" id="KW-0547">Nucleotide-binding</keyword>
<dbReference type="Gene3D" id="1.10.287.130">
    <property type="match status" value="1"/>
</dbReference>
<dbReference type="SMART" id="SM00387">
    <property type="entry name" value="HATPase_c"/>
    <property type="match status" value="1"/>
</dbReference>
<keyword evidence="7" id="KW-0472">Membrane</keyword>
<dbReference type="SUPFAM" id="SSF47384">
    <property type="entry name" value="Homodimeric domain of signal transducing histidine kinase"/>
    <property type="match status" value="1"/>
</dbReference>
<keyword evidence="7" id="KW-0812">Transmembrane</keyword>
<gene>
    <name evidence="10" type="ORF">P7122_05900</name>
</gene>
<feature type="coiled-coil region" evidence="6">
    <location>
        <begin position="289"/>
        <end position="320"/>
    </location>
</feature>
<dbReference type="CDD" id="cd16922">
    <property type="entry name" value="HATPase_EvgS-ArcB-TorS-like"/>
    <property type="match status" value="1"/>
</dbReference>
<protein>
    <recommendedName>
        <fullName evidence="2">histidine kinase</fullName>
        <ecNumber evidence="2">2.7.13.3</ecNumber>
    </recommendedName>
</protein>
<evidence type="ECO:0000313" key="10">
    <source>
        <dbReference type="EMBL" id="MDG4715395.1"/>
    </source>
</evidence>
<feature type="domain" description="Response regulatory" evidence="9">
    <location>
        <begin position="574"/>
        <end position="692"/>
    </location>
</feature>
<dbReference type="InterPro" id="IPR036097">
    <property type="entry name" value="HisK_dim/P_sf"/>
</dbReference>
<evidence type="ECO:0000259" key="9">
    <source>
        <dbReference type="PROSITE" id="PS50110"/>
    </source>
</evidence>
<evidence type="ECO:0000256" key="1">
    <source>
        <dbReference type="ARBA" id="ARBA00000085"/>
    </source>
</evidence>
<dbReference type="Proteomes" id="UP001529085">
    <property type="component" value="Unassembled WGS sequence"/>
</dbReference>
<accession>A0ABT6G0C9</accession>
<dbReference type="EMBL" id="JARSBN010000003">
    <property type="protein sequence ID" value="MDG4715395.1"/>
    <property type="molecule type" value="Genomic_DNA"/>
</dbReference>
<dbReference type="PANTHER" id="PTHR45339">
    <property type="entry name" value="HYBRID SIGNAL TRANSDUCTION HISTIDINE KINASE J"/>
    <property type="match status" value="1"/>
</dbReference>
<comment type="catalytic activity">
    <reaction evidence="1">
        <text>ATP + protein L-histidine = ADP + protein N-phospho-L-histidine.</text>
        <dbReference type="EC" id="2.7.13.3"/>
    </reaction>
</comment>
<organism evidence="10 11">
    <name type="scientific">Winogradskyella marincola</name>
    <dbReference type="NCBI Taxonomy" id="3037795"/>
    <lineage>
        <taxon>Bacteria</taxon>
        <taxon>Pseudomonadati</taxon>
        <taxon>Bacteroidota</taxon>
        <taxon>Flavobacteriia</taxon>
        <taxon>Flavobacteriales</taxon>
        <taxon>Flavobacteriaceae</taxon>
        <taxon>Winogradskyella</taxon>
    </lineage>
</organism>
<dbReference type="CDD" id="cd00082">
    <property type="entry name" value="HisKA"/>
    <property type="match status" value="1"/>
</dbReference>
<keyword evidence="6" id="KW-0175">Coiled coil</keyword>
<dbReference type="Pfam" id="PF02518">
    <property type="entry name" value="HATPase_c"/>
    <property type="match status" value="1"/>
</dbReference>
<evidence type="ECO:0000313" key="11">
    <source>
        <dbReference type="Proteomes" id="UP001529085"/>
    </source>
</evidence>
<evidence type="ECO:0000259" key="8">
    <source>
        <dbReference type="PROSITE" id="PS50109"/>
    </source>
</evidence>
<evidence type="ECO:0000256" key="5">
    <source>
        <dbReference type="PROSITE-ProRule" id="PRU00169"/>
    </source>
</evidence>
<keyword evidence="10" id="KW-0067">ATP-binding</keyword>
<evidence type="ECO:0000256" key="6">
    <source>
        <dbReference type="SAM" id="Coils"/>
    </source>
</evidence>
<evidence type="ECO:0000256" key="2">
    <source>
        <dbReference type="ARBA" id="ARBA00012438"/>
    </source>
</evidence>
<feature type="modified residue" description="4-aspartylphosphate" evidence="5">
    <location>
        <position position="623"/>
    </location>
</feature>
<dbReference type="InterPro" id="IPR004358">
    <property type="entry name" value="Sig_transdc_His_kin-like_C"/>
</dbReference>
<dbReference type="InterPro" id="IPR001789">
    <property type="entry name" value="Sig_transdc_resp-reg_receiver"/>
</dbReference>
<dbReference type="CDD" id="cd17546">
    <property type="entry name" value="REC_hyHK_CKI1_RcsC-like"/>
    <property type="match status" value="1"/>
</dbReference>
<dbReference type="PROSITE" id="PS50110">
    <property type="entry name" value="RESPONSE_REGULATORY"/>
    <property type="match status" value="1"/>
</dbReference>
<dbReference type="EC" id="2.7.13.3" evidence="2"/>
<keyword evidence="11" id="KW-1185">Reference proteome</keyword>
<evidence type="ECO:0000256" key="3">
    <source>
        <dbReference type="ARBA" id="ARBA00022553"/>
    </source>
</evidence>
<comment type="caution">
    <text evidence="10">The sequence shown here is derived from an EMBL/GenBank/DDBJ whole genome shotgun (WGS) entry which is preliminary data.</text>
</comment>
<dbReference type="Pfam" id="PF00072">
    <property type="entry name" value="Response_reg"/>
    <property type="match status" value="1"/>
</dbReference>
<dbReference type="SUPFAM" id="SSF55874">
    <property type="entry name" value="ATPase domain of HSP90 chaperone/DNA topoisomerase II/histidine kinase"/>
    <property type="match status" value="1"/>
</dbReference>
<dbReference type="InterPro" id="IPR003594">
    <property type="entry name" value="HATPase_dom"/>
</dbReference>
<dbReference type="InterPro" id="IPR003661">
    <property type="entry name" value="HisK_dim/P_dom"/>
</dbReference>
<dbReference type="PANTHER" id="PTHR45339:SF1">
    <property type="entry name" value="HYBRID SIGNAL TRANSDUCTION HISTIDINE KINASE J"/>
    <property type="match status" value="1"/>
</dbReference>
<keyword evidence="7" id="KW-1133">Transmembrane helix</keyword>
<keyword evidence="3 5" id="KW-0597">Phosphoprotein</keyword>
<dbReference type="SMART" id="SM00388">
    <property type="entry name" value="HisKA"/>
    <property type="match status" value="1"/>
</dbReference>
<dbReference type="GO" id="GO:0005524">
    <property type="term" value="F:ATP binding"/>
    <property type="evidence" value="ECO:0007669"/>
    <property type="project" value="UniProtKB-KW"/>
</dbReference>
<feature type="transmembrane region" description="Helical" evidence="7">
    <location>
        <begin position="231"/>
        <end position="250"/>
    </location>
</feature>
<reference evidence="10 11" key="1">
    <citation type="submission" date="2023-03" db="EMBL/GenBank/DDBJ databases">
        <title>Strain YYF002 represents a novel species in the genus Winogradskyella isolated from seawater.</title>
        <authorList>
            <person name="Fu Z.-Y."/>
        </authorList>
    </citation>
    <scope>NUCLEOTIDE SEQUENCE [LARGE SCALE GENOMIC DNA]</scope>
    <source>
        <strain evidence="10 11">YYF002</strain>
    </source>
</reference>
<evidence type="ECO:0000256" key="7">
    <source>
        <dbReference type="SAM" id="Phobius"/>
    </source>
</evidence>
<dbReference type="InterPro" id="IPR005467">
    <property type="entry name" value="His_kinase_dom"/>
</dbReference>
<evidence type="ECO:0000256" key="4">
    <source>
        <dbReference type="ARBA" id="ARBA00023012"/>
    </source>
</evidence>
<sequence length="698" mass="80286">MNFTQKISQTSNAFSQNFTNFQSFLISGYKQPELYTSGNQIFIDTYIDNLEKFNSELNNLKHHSNALKIENELEQIVKAQSHHLTLAKQFKSEVKIRGFRDFGIEGEMRRLAHELEKKNLLDRDLLLQLRRHEKDYLMRGDEDYLAEFDYLIDSINKYYNISNDARSLLNKYSYNFKQLALKNKTIGVSYNEGIFAKINQQKTYIEELYETLNHKSNAELTSFNRALTRSFIIETIILALLLIVISYYFVRIISKDVDHLKLRIEKFVKSNFKHIENNTPTYSSKIKEVNELNDSYSLLKEKLAKTIKDLENSIDEANKNAEYKSRFLANMSHEMRTPLNGLIGMLQMLHFDSLSKSQEEHLEIAQYSANHLLRLINMILDHSKLEAEKLSIEKLPFYLDDEINKLVKIFKFQALEKNLEFKTIIKGEQNVCALGDTLRIQQILINLISNALKFTEKGSVTLSVDSKLINNEYLIAFEVIDTGIGLDENQIHRLFEAFEQGDLSTTRKHGGTGLGLTIANKLIELMGGEMSIKSKANTGTCFCFTLRLPKSEPLDITTSTDKISINSKIEGIKEVLIVEDNKINQKVLSKILMRMGIMSDIASNGIEALHCCEQKTYDIIFMDLNMPIMDGIEAAQRLKEDFSGKNYHTPIIAVTASAFEKDKKRVLEIGMNDFIAKPVDFNNLQDLLTRYAKTVNFD</sequence>
<feature type="domain" description="Histidine kinase" evidence="8">
    <location>
        <begin position="330"/>
        <end position="550"/>
    </location>
</feature>
<dbReference type="PRINTS" id="PR00344">
    <property type="entry name" value="BCTRLSENSOR"/>
</dbReference>
<dbReference type="InterPro" id="IPR036890">
    <property type="entry name" value="HATPase_C_sf"/>
</dbReference>
<dbReference type="Gene3D" id="3.40.50.2300">
    <property type="match status" value="1"/>
</dbReference>
<dbReference type="Gene3D" id="3.30.565.10">
    <property type="entry name" value="Histidine kinase-like ATPase, C-terminal domain"/>
    <property type="match status" value="1"/>
</dbReference>
<dbReference type="SUPFAM" id="SSF52172">
    <property type="entry name" value="CheY-like"/>
    <property type="match status" value="1"/>
</dbReference>
<proteinExistence type="predicted"/>
<name>A0ABT6G0C9_9FLAO</name>
<dbReference type="RefSeq" id="WP_278004855.1">
    <property type="nucleotide sequence ID" value="NZ_JARSBN010000003.1"/>
</dbReference>
<dbReference type="SMART" id="SM00448">
    <property type="entry name" value="REC"/>
    <property type="match status" value="1"/>
</dbReference>
<feature type="coiled-coil region" evidence="6">
    <location>
        <begin position="43"/>
        <end position="70"/>
    </location>
</feature>
<dbReference type="Pfam" id="PF00512">
    <property type="entry name" value="HisKA"/>
    <property type="match status" value="1"/>
</dbReference>